<dbReference type="InterPro" id="IPR051317">
    <property type="entry name" value="Gfo/Idh/MocA_oxidoreduct"/>
</dbReference>
<sequence length="303" mass="33912">MSKPRIGMVGLGGIAQKVYLPILTRAENWSFVGAYSPNEEKRSLICSAYRIGAFGSLSELAACCDAVFVHSSTDSHYDVVSTLLAKGKDVYVDKPLAATLEQAEQLAELSTKLGRKLMIGFNRRFAPLYIHAKQKMSDTAWVRIEKHRSDAIGPQDTAFTMLDDYLHVVDTARWLAKGSLTTATGTVRTNEQKQLLHTQHHFDTYEGFTISTAMHRHAGTGLEQLEIVQAGEIIRVQNMNVLEVERAERIEKTLPPSWQTILSQRGFEDAVRHFMDCLLYDQVPAVDAEEALKSQQLLMSLLE</sequence>
<gene>
    <name evidence="3" type="ORF">FHS16_002423</name>
</gene>
<dbReference type="PANTHER" id="PTHR43708:SF4">
    <property type="entry name" value="OXIDOREDUCTASE YCEM-RELATED"/>
    <property type="match status" value="1"/>
</dbReference>
<feature type="domain" description="Gfo/Idh/MocA-like oxidoreductase N-terminal" evidence="1">
    <location>
        <begin position="5"/>
        <end position="121"/>
    </location>
</feature>
<feature type="domain" description="YceM-like C-terminal" evidence="2">
    <location>
        <begin position="127"/>
        <end position="246"/>
    </location>
</feature>
<dbReference type="Pfam" id="PF21378">
    <property type="entry name" value="YceM-like_C"/>
    <property type="match status" value="1"/>
</dbReference>
<dbReference type="InterPro" id="IPR000683">
    <property type="entry name" value="Gfo/Idh/MocA-like_OxRdtase_N"/>
</dbReference>
<dbReference type="RefSeq" id="WP_183562272.1">
    <property type="nucleotide sequence ID" value="NZ_CBCSLB010000005.1"/>
</dbReference>
<evidence type="ECO:0000259" key="2">
    <source>
        <dbReference type="Pfam" id="PF21378"/>
    </source>
</evidence>
<protein>
    <submittedName>
        <fullName evidence="3">Virulence factor</fullName>
    </submittedName>
</protein>
<evidence type="ECO:0000313" key="3">
    <source>
        <dbReference type="EMBL" id="MBB3152373.1"/>
    </source>
</evidence>
<dbReference type="AlphaFoldDB" id="A0A7W5C734"/>
<dbReference type="InterPro" id="IPR036291">
    <property type="entry name" value="NAD(P)-bd_dom_sf"/>
</dbReference>
<name>A0A7W5C734_9BACL</name>
<dbReference type="Pfam" id="PF01408">
    <property type="entry name" value="GFO_IDH_MocA"/>
    <property type="match status" value="1"/>
</dbReference>
<reference evidence="3 4" key="1">
    <citation type="submission" date="2020-08" db="EMBL/GenBank/DDBJ databases">
        <title>Genomic Encyclopedia of Type Strains, Phase III (KMG-III): the genomes of soil and plant-associated and newly described type strains.</title>
        <authorList>
            <person name="Whitman W."/>
        </authorList>
    </citation>
    <scope>NUCLEOTIDE SEQUENCE [LARGE SCALE GENOMIC DNA]</scope>
    <source>
        <strain evidence="3 4">CECT 8234</strain>
    </source>
</reference>
<dbReference type="EMBL" id="JACHXW010000006">
    <property type="protein sequence ID" value="MBB3152373.1"/>
    <property type="molecule type" value="Genomic_DNA"/>
</dbReference>
<evidence type="ECO:0000259" key="1">
    <source>
        <dbReference type="Pfam" id="PF01408"/>
    </source>
</evidence>
<dbReference type="Proteomes" id="UP000518605">
    <property type="component" value="Unassembled WGS sequence"/>
</dbReference>
<accession>A0A7W5C734</accession>
<evidence type="ECO:0000313" key="4">
    <source>
        <dbReference type="Proteomes" id="UP000518605"/>
    </source>
</evidence>
<dbReference type="Gene3D" id="3.30.360.10">
    <property type="entry name" value="Dihydrodipicolinate Reductase, domain 2"/>
    <property type="match status" value="1"/>
</dbReference>
<proteinExistence type="predicted"/>
<dbReference type="GO" id="GO:0000166">
    <property type="term" value="F:nucleotide binding"/>
    <property type="evidence" value="ECO:0007669"/>
    <property type="project" value="InterPro"/>
</dbReference>
<dbReference type="InterPro" id="IPR048477">
    <property type="entry name" value="YceM-like_C"/>
</dbReference>
<comment type="caution">
    <text evidence="3">The sequence shown here is derived from an EMBL/GenBank/DDBJ whole genome shotgun (WGS) entry which is preliminary data.</text>
</comment>
<dbReference type="SUPFAM" id="SSF55347">
    <property type="entry name" value="Glyceraldehyde-3-phosphate dehydrogenase-like, C-terminal domain"/>
    <property type="match status" value="1"/>
</dbReference>
<organism evidence="3 4">
    <name type="scientific">Paenibacillus endophyticus</name>
    <dbReference type="NCBI Taxonomy" id="1294268"/>
    <lineage>
        <taxon>Bacteria</taxon>
        <taxon>Bacillati</taxon>
        <taxon>Bacillota</taxon>
        <taxon>Bacilli</taxon>
        <taxon>Bacillales</taxon>
        <taxon>Paenibacillaceae</taxon>
        <taxon>Paenibacillus</taxon>
    </lineage>
</organism>
<dbReference type="PANTHER" id="PTHR43708">
    <property type="entry name" value="CONSERVED EXPRESSED OXIDOREDUCTASE (EUROFUNG)"/>
    <property type="match status" value="1"/>
</dbReference>
<dbReference type="Gene3D" id="3.40.50.720">
    <property type="entry name" value="NAD(P)-binding Rossmann-like Domain"/>
    <property type="match status" value="1"/>
</dbReference>
<dbReference type="SUPFAM" id="SSF51735">
    <property type="entry name" value="NAD(P)-binding Rossmann-fold domains"/>
    <property type="match status" value="1"/>
</dbReference>
<keyword evidence="4" id="KW-1185">Reference proteome</keyword>